<gene>
    <name evidence="1" type="primary">ytzI</name>
    <name evidence="1" type="ORF">GLW05_16275</name>
</gene>
<evidence type="ECO:0000313" key="2">
    <source>
        <dbReference type="Proteomes" id="UP000468638"/>
    </source>
</evidence>
<sequence>MFAILIVCMIIMVAVLLLTMAAISKGYQYNHTVDPLPDEIPANHNENHFNEKS</sequence>
<dbReference type="RefSeq" id="WP_160847259.1">
    <property type="nucleotide sequence ID" value="NZ_WMEQ01000014.1"/>
</dbReference>
<accession>A0A6I4ZYF8</accession>
<dbReference type="AlphaFoldDB" id="A0A6I4ZYF8"/>
<protein>
    <submittedName>
        <fullName evidence="1">YtzI protein</fullName>
    </submittedName>
</protein>
<dbReference type="NCBIfam" id="NF033232">
    <property type="entry name" value="small_YtzI"/>
    <property type="match status" value="1"/>
</dbReference>
<comment type="caution">
    <text evidence="1">The sequence shown here is derived from an EMBL/GenBank/DDBJ whole genome shotgun (WGS) entry which is preliminary data.</text>
</comment>
<proteinExistence type="predicted"/>
<reference evidence="1 2" key="1">
    <citation type="submission" date="2019-11" db="EMBL/GenBank/DDBJ databases">
        <title>Genome sequences of 17 halophilic strains isolated from different environments.</title>
        <authorList>
            <person name="Furrow R.E."/>
        </authorList>
    </citation>
    <scope>NUCLEOTIDE SEQUENCE [LARGE SCALE GENOMIC DNA]</scope>
    <source>
        <strain evidence="1 2">22514_16_FS</strain>
    </source>
</reference>
<dbReference type="EMBL" id="WMEQ01000014">
    <property type="protein sequence ID" value="MYL35138.1"/>
    <property type="molecule type" value="Genomic_DNA"/>
</dbReference>
<organism evidence="1 2">
    <name type="scientific">Pontibacillus yanchengensis</name>
    <dbReference type="NCBI Taxonomy" id="462910"/>
    <lineage>
        <taxon>Bacteria</taxon>
        <taxon>Bacillati</taxon>
        <taxon>Bacillota</taxon>
        <taxon>Bacilli</taxon>
        <taxon>Bacillales</taxon>
        <taxon>Bacillaceae</taxon>
        <taxon>Pontibacillus</taxon>
    </lineage>
</organism>
<dbReference type="InterPro" id="IPR047753">
    <property type="entry name" value="YtzI-like"/>
</dbReference>
<evidence type="ECO:0000313" key="1">
    <source>
        <dbReference type="EMBL" id="MYL35138.1"/>
    </source>
</evidence>
<dbReference type="OrthoDB" id="2680568at2"/>
<dbReference type="Proteomes" id="UP000468638">
    <property type="component" value="Unassembled WGS sequence"/>
</dbReference>
<name>A0A6I4ZYF8_9BACI</name>